<dbReference type="InterPro" id="IPR010982">
    <property type="entry name" value="Lambda_DNA-bd_dom_sf"/>
</dbReference>
<dbReference type="RefSeq" id="WP_012852297.1">
    <property type="nucleotide sequence ID" value="NC_013510.1"/>
</dbReference>
<gene>
    <name evidence="2" type="ordered locus">Tcur_1944</name>
</gene>
<accession>D1ADQ3</accession>
<reference evidence="2 3" key="1">
    <citation type="journal article" date="2011" name="Stand. Genomic Sci.">
        <title>Complete genome sequence of Thermomonospora curvata type strain (B9).</title>
        <authorList>
            <person name="Chertkov O."/>
            <person name="Sikorski J."/>
            <person name="Nolan M."/>
            <person name="Lapidus A."/>
            <person name="Lucas S."/>
            <person name="Del Rio T.G."/>
            <person name="Tice H."/>
            <person name="Cheng J.F."/>
            <person name="Goodwin L."/>
            <person name="Pitluck S."/>
            <person name="Liolios K."/>
            <person name="Ivanova N."/>
            <person name="Mavromatis K."/>
            <person name="Mikhailova N."/>
            <person name="Ovchinnikova G."/>
            <person name="Pati A."/>
            <person name="Chen A."/>
            <person name="Palaniappan K."/>
            <person name="Djao O.D."/>
            <person name="Land M."/>
            <person name="Hauser L."/>
            <person name="Chang Y.J."/>
            <person name="Jeffries C.D."/>
            <person name="Brettin T."/>
            <person name="Han C."/>
            <person name="Detter J.C."/>
            <person name="Rohde M."/>
            <person name="Goker M."/>
            <person name="Woyke T."/>
            <person name="Bristow J."/>
            <person name="Eisen J.A."/>
            <person name="Markowitz V."/>
            <person name="Hugenholtz P."/>
            <person name="Klenk H.P."/>
            <person name="Kyrpides N.C."/>
        </authorList>
    </citation>
    <scope>NUCLEOTIDE SEQUENCE [LARGE SCALE GENOMIC DNA]</scope>
    <source>
        <strain evidence="3">ATCC 19995 / DSM 43183 / JCM 3096 / KCTC 9072 / NBRC 15933 / NCIMB 10081 / Henssen B9</strain>
    </source>
</reference>
<feature type="domain" description="HTH cro/C1-type" evidence="1">
    <location>
        <begin position="15"/>
        <end position="69"/>
    </location>
</feature>
<dbReference type="Pfam" id="PF13560">
    <property type="entry name" value="HTH_31"/>
    <property type="match status" value="1"/>
</dbReference>
<dbReference type="CDD" id="cd00093">
    <property type="entry name" value="HTH_XRE"/>
    <property type="match status" value="1"/>
</dbReference>
<dbReference type="GO" id="GO:0003677">
    <property type="term" value="F:DNA binding"/>
    <property type="evidence" value="ECO:0007669"/>
    <property type="project" value="InterPro"/>
</dbReference>
<dbReference type="OrthoDB" id="5177725at2"/>
<evidence type="ECO:0000259" key="1">
    <source>
        <dbReference type="PROSITE" id="PS50943"/>
    </source>
</evidence>
<dbReference type="eggNOG" id="COG1396">
    <property type="taxonomic scope" value="Bacteria"/>
</dbReference>
<organism evidence="2 3">
    <name type="scientific">Thermomonospora curvata (strain ATCC 19995 / DSM 43183 / JCM 3096 / KCTC 9072 / NBRC 15933 / NCIMB 10081 / Henssen B9)</name>
    <dbReference type="NCBI Taxonomy" id="471852"/>
    <lineage>
        <taxon>Bacteria</taxon>
        <taxon>Bacillati</taxon>
        <taxon>Actinomycetota</taxon>
        <taxon>Actinomycetes</taxon>
        <taxon>Streptosporangiales</taxon>
        <taxon>Thermomonosporaceae</taxon>
        <taxon>Thermomonospora</taxon>
    </lineage>
</organism>
<dbReference type="InterPro" id="IPR001387">
    <property type="entry name" value="Cro/C1-type_HTH"/>
</dbReference>
<name>D1ADQ3_THECD</name>
<dbReference type="KEGG" id="tcu:Tcur_1944"/>
<dbReference type="AlphaFoldDB" id="D1ADQ3"/>
<proteinExistence type="predicted"/>
<dbReference type="SUPFAM" id="SSF47413">
    <property type="entry name" value="lambda repressor-like DNA-binding domains"/>
    <property type="match status" value="1"/>
</dbReference>
<dbReference type="SMART" id="SM00530">
    <property type="entry name" value="HTH_XRE"/>
    <property type="match status" value="1"/>
</dbReference>
<evidence type="ECO:0000313" key="2">
    <source>
        <dbReference type="EMBL" id="ACY97513.1"/>
    </source>
</evidence>
<dbReference type="PROSITE" id="PS50943">
    <property type="entry name" value="HTH_CROC1"/>
    <property type="match status" value="1"/>
</dbReference>
<sequence>MFSPYVRRLRLAEALRKLREDRNLTADEVAKTVFQSRGKLSKLETAQTRPEAFEIMGMLERLNVTGKEYDKIIHLARTAAQKGWWDQYAKVMGPRQRLYADLESGAETIRSYNQTAMPTALQHPDFISAMIALDECQGPLDYIPERMAEARARRQQHLLKEDGPTYEAVLDECVLHRLAVPAEVMAVQLRHLVSILTDKPQITIRILPHNVPIPGGFLPKSSFSLYTFPDPADPQIAVVDTVTTDLILTQRREVARYTGVYNRVREAALPPAESLAFLERMADRLIEQKGSGL</sequence>
<dbReference type="HOGENOM" id="CLU_055817_1_0_11"/>
<protein>
    <submittedName>
        <fullName evidence="2">Helix-turn-helix domain protein</fullName>
    </submittedName>
</protein>
<dbReference type="EMBL" id="CP001738">
    <property type="protein sequence ID" value="ACY97513.1"/>
    <property type="molecule type" value="Genomic_DNA"/>
</dbReference>
<dbReference type="Proteomes" id="UP000001918">
    <property type="component" value="Chromosome"/>
</dbReference>
<dbReference type="InterPro" id="IPR043917">
    <property type="entry name" value="DUF5753"/>
</dbReference>
<dbReference type="STRING" id="471852.Tcur_1944"/>
<evidence type="ECO:0000313" key="3">
    <source>
        <dbReference type="Proteomes" id="UP000001918"/>
    </source>
</evidence>
<dbReference type="Gene3D" id="1.10.260.40">
    <property type="entry name" value="lambda repressor-like DNA-binding domains"/>
    <property type="match status" value="1"/>
</dbReference>
<keyword evidence="3" id="KW-1185">Reference proteome</keyword>
<dbReference type="Pfam" id="PF19054">
    <property type="entry name" value="DUF5753"/>
    <property type="match status" value="1"/>
</dbReference>